<evidence type="ECO:0000313" key="9">
    <source>
        <dbReference type="Proteomes" id="UP000782312"/>
    </source>
</evidence>
<keyword evidence="3" id="KW-0255">Endonuclease</keyword>
<keyword evidence="4" id="KW-0378">Hydrolase</keyword>
<proteinExistence type="inferred from homology"/>
<dbReference type="AlphaFoldDB" id="A0A932MNR8"/>
<reference evidence="8" key="1">
    <citation type="submission" date="2020-07" db="EMBL/GenBank/DDBJ databases">
        <title>Huge and variable diversity of episymbiotic CPR bacteria and DPANN archaea in groundwater ecosystems.</title>
        <authorList>
            <person name="He C.Y."/>
            <person name="Keren R."/>
            <person name="Whittaker M."/>
            <person name="Farag I.F."/>
            <person name="Doudna J."/>
            <person name="Cate J.H.D."/>
            <person name="Banfield J.F."/>
        </authorList>
    </citation>
    <scope>NUCLEOTIDE SEQUENCE</scope>
    <source>
        <strain evidence="8">NC_groundwater_763_Ag_S-0.2um_68_21</strain>
    </source>
</reference>
<dbReference type="Pfam" id="PF08340">
    <property type="entry name" value="YicC-like_C"/>
    <property type="match status" value="1"/>
</dbReference>
<evidence type="ECO:0000256" key="2">
    <source>
        <dbReference type="ARBA" id="ARBA00022722"/>
    </source>
</evidence>
<evidence type="ECO:0000259" key="7">
    <source>
        <dbReference type="Pfam" id="PF08340"/>
    </source>
</evidence>
<evidence type="ECO:0000256" key="4">
    <source>
        <dbReference type="ARBA" id="ARBA00022801"/>
    </source>
</evidence>
<dbReference type="GO" id="GO:0016787">
    <property type="term" value="F:hydrolase activity"/>
    <property type="evidence" value="ECO:0007669"/>
    <property type="project" value="UniProtKB-KW"/>
</dbReference>
<dbReference type="PANTHER" id="PTHR30636">
    <property type="entry name" value="UPF0701 PROTEIN YICC"/>
    <property type="match status" value="1"/>
</dbReference>
<evidence type="ECO:0000313" key="8">
    <source>
        <dbReference type="EMBL" id="MBI3127872.1"/>
    </source>
</evidence>
<comment type="similarity">
    <text evidence="5">Belongs to the YicC/YloC family.</text>
</comment>
<name>A0A932MNR8_UNCTE</name>
<dbReference type="GO" id="GO:0004521">
    <property type="term" value="F:RNA endonuclease activity"/>
    <property type="evidence" value="ECO:0007669"/>
    <property type="project" value="InterPro"/>
</dbReference>
<evidence type="ECO:0000256" key="3">
    <source>
        <dbReference type="ARBA" id="ARBA00022759"/>
    </source>
</evidence>
<accession>A0A932MNR8</accession>
<evidence type="ECO:0000256" key="1">
    <source>
        <dbReference type="ARBA" id="ARBA00001968"/>
    </source>
</evidence>
<dbReference type="Pfam" id="PF03755">
    <property type="entry name" value="YicC-like_N"/>
    <property type="match status" value="1"/>
</dbReference>
<gene>
    <name evidence="8" type="ORF">HYZ11_09735</name>
</gene>
<dbReference type="EMBL" id="JACPUR010000019">
    <property type="protein sequence ID" value="MBI3127872.1"/>
    <property type="molecule type" value="Genomic_DNA"/>
</dbReference>
<dbReference type="InterPro" id="IPR005229">
    <property type="entry name" value="YicC/YloC-like"/>
</dbReference>
<comment type="caution">
    <text evidence="8">The sequence shown here is derived from an EMBL/GenBank/DDBJ whole genome shotgun (WGS) entry which is preliminary data.</text>
</comment>
<dbReference type="InterPro" id="IPR013527">
    <property type="entry name" value="YicC-like_N"/>
</dbReference>
<protein>
    <submittedName>
        <fullName evidence="8">YicC family protein</fullName>
    </submittedName>
</protein>
<dbReference type="PANTHER" id="PTHR30636:SF3">
    <property type="entry name" value="UPF0701 PROTEIN YICC"/>
    <property type="match status" value="1"/>
</dbReference>
<keyword evidence="2" id="KW-0540">Nuclease</keyword>
<sequence length="291" mass="32050">MATESMTGYGSGQRPLRGGTLTVEARSVNHRFLEASVRGPRWSLSLESEVREAIKARFARGRFDVYIRLDETADGAPAVDPAAARALVNSLRALAKDLKLPGDVDISLLAGFRDALRPQESSFAEEELRGPLLGALGEALDTLGGMRRREGAALDLDLMGLLAEVERICGEIRERVPEAREAIQSRLRERLVKLAEGLTLDPGRLEQELIYAAERGDISEELSRLESHIVQFREMLAAPGPAGRKLDFLVQEMNREANTIASKSSDLPLTQRAVDLKSAIERIREQVQNAE</sequence>
<evidence type="ECO:0000256" key="5">
    <source>
        <dbReference type="ARBA" id="ARBA00035648"/>
    </source>
</evidence>
<feature type="domain" description="Endoribonuclease YicC-like N-terminal" evidence="6">
    <location>
        <begin position="4"/>
        <end position="154"/>
    </location>
</feature>
<dbReference type="Proteomes" id="UP000782312">
    <property type="component" value="Unassembled WGS sequence"/>
</dbReference>
<comment type="cofactor">
    <cofactor evidence="1">
        <name>a divalent metal cation</name>
        <dbReference type="ChEBI" id="CHEBI:60240"/>
    </cofactor>
</comment>
<feature type="domain" description="Endoribonuclease YicC-like C-terminal" evidence="7">
    <location>
        <begin position="172"/>
        <end position="291"/>
    </location>
</feature>
<dbReference type="NCBIfam" id="TIGR00255">
    <property type="entry name" value="YicC/YloC family endoribonuclease"/>
    <property type="match status" value="1"/>
</dbReference>
<dbReference type="InterPro" id="IPR013551">
    <property type="entry name" value="YicC-like_C"/>
</dbReference>
<organism evidence="8 9">
    <name type="scientific">Tectimicrobiota bacterium</name>
    <dbReference type="NCBI Taxonomy" id="2528274"/>
    <lineage>
        <taxon>Bacteria</taxon>
        <taxon>Pseudomonadati</taxon>
        <taxon>Nitrospinota/Tectimicrobiota group</taxon>
        <taxon>Candidatus Tectimicrobiota</taxon>
    </lineage>
</organism>
<evidence type="ECO:0000259" key="6">
    <source>
        <dbReference type="Pfam" id="PF03755"/>
    </source>
</evidence>